<feature type="binding site" evidence="8">
    <location>
        <position position="730"/>
    </location>
    <ligand>
        <name>ATP</name>
        <dbReference type="ChEBI" id="CHEBI:30616"/>
    </ligand>
</feature>
<evidence type="ECO:0000259" key="10">
    <source>
        <dbReference type="Pfam" id="PF02769"/>
    </source>
</evidence>
<dbReference type="PANTHER" id="PTHR43555">
    <property type="entry name" value="PHOSPHORIBOSYLFORMYLGLYCINAMIDINE SYNTHASE SUBUNIT PURL"/>
    <property type="match status" value="1"/>
</dbReference>
<dbReference type="Pfam" id="PF02769">
    <property type="entry name" value="AIRS_C"/>
    <property type="match status" value="2"/>
</dbReference>
<feature type="binding site" evidence="8">
    <location>
        <position position="319"/>
    </location>
    <ligand>
        <name>substrate</name>
    </ligand>
</feature>
<dbReference type="InterPro" id="IPR010074">
    <property type="entry name" value="PRibForGlyAmidine_synth_PurL"/>
</dbReference>
<comment type="similarity">
    <text evidence="8">Belongs to the FGAMS family.</text>
</comment>
<dbReference type="InterPro" id="IPR036676">
    <property type="entry name" value="PurM-like_C_sf"/>
</dbReference>
<accession>E1X0W3</accession>
<dbReference type="InterPro" id="IPR010918">
    <property type="entry name" value="PurM-like_C_dom"/>
</dbReference>
<comment type="caution">
    <text evidence="8">Lacks conserved residue(s) required for the propagation of feature annotation.</text>
</comment>
<dbReference type="Pfam" id="PF00586">
    <property type="entry name" value="AIRS"/>
    <property type="match status" value="2"/>
</dbReference>
<dbReference type="GO" id="GO:0006189">
    <property type="term" value="P:'de novo' IMP biosynthetic process"/>
    <property type="evidence" value="ECO:0007669"/>
    <property type="project" value="UniProtKB-UniRule"/>
</dbReference>
<keyword evidence="3 8" id="KW-0479">Metal-binding</keyword>
<dbReference type="Gene3D" id="3.90.650.10">
    <property type="entry name" value="PurM-like C-terminal domain"/>
    <property type="match status" value="2"/>
</dbReference>
<dbReference type="eggNOG" id="COG0046">
    <property type="taxonomic scope" value="Bacteria"/>
</dbReference>
<feature type="binding site" evidence="8">
    <location>
        <begin position="530"/>
        <end position="532"/>
    </location>
    <ligand>
        <name>substrate</name>
    </ligand>
</feature>
<dbReference type="GO" id="GO:0005737">
    <property type="term" value="C:cytoplasm"/>
    <property type="evidence" value="ECO:0007669"/>
    <property type="project" value="UniProtKB-SubCell"/>
</dbReference>
<feature type="domain" description="Phosphoribosylformylglycinamidine synthase linker" evidence="11">
    <location>
        <begin position="171"/>
        <end position="229"/>
    </location>
</feature>
<dbReference type="PATRIC" id="fig|862908.3.peg.1529"/>
<dbReference type="AlphaFoldDB" id="E1X0W3"/>
<reference evidence="13" key="1">
    <citation type="journal article" date="2013" name="ISME J.">
        <title>A small predatory core genome in the divergent marine Bacteriovorax marinus SJ and the terrestrial Bdellovibrio bacteriovorus.</title>
        <authorList>
            <person name="Crossman L.C."/>
            <person name="Chen H."/>
            <person name="Cerdeno-Tarraga A.M."/>
            <person name="Brooks K."/>
            <person name="Quail M.A."/>
            <person name="Pineiro S.A."/>
            <person name="Hobley L."/>
            <person name="Sockett R.E."/>
            <person name="Bentley S.D."/>
            <person name="Parkhill J."/>
            <person name="Williams H.N."/>
            <person name="Stine O.C."/>
        </authorList>
    </citation>
    <scope>NUCLEOTIDE SEQUENCE [LARGE SCALE GENOMIC DNA]</scope>
    <source>
        <strain evidence="13">ATCC BAA-682 / DSM 15412 / SJ</strain>
    </source>
</reference>
<keyword evidence="6 8" id="KW-0067">ATP-binding</keyword>
<dbReference type="Pfam" id="PF18072">
    <property type="entry name" value="FGAR-AT_linker"/>
    <property type="match status" value="1"/>
</dbReference>
<feature type="binding site" evidence="8">
    <location>
        <position position="777"/>
    </location>
    <ligand>
        <name>substrate</name>
    </ligand>
</feature>
<feature type="binding site" evidence="8">
    <location>
        <position position="320"/>
    </location>
    <ligand>
        <name>Mg(2+)</name>
        <dbReference type="ChEBI" id="CHEBI:18420"/>
        <label>2</label>
    </ligand>
</feature>
<comment type="pathway">
    <text evidence="8">Purine metabolism; IMP biosynthesis via de novo pathway; 5-amino-1-(5-phospho-D-ribosyl)imidazole from N(2)-formyl-N(1)-(5-phospho-D-ribosyl)glycinamide: step 1/2.</text>
</comment>
<dbReference type="Gene3D" id="3.30.1330.10">
    <property type="entry name" value="PurM-like, N-terminal domain"/>
    <property type="match status" value="2"/>
</dbReference>
<proteinExistence type="inferred from homology"/>
<keyword evidence="1 8" id="KW-0963">Cytoplasm</keyword>
<feature type="binding site" evidence="8">
    <location>
        <position position="459"/>
    </location>
    <ligand>
        <name>substrate</name>
    </ligand>
</feature>
<evidence type="ECO:0000256" key="6">
    <source>
        <dbReference type="ARBA" id="ARBA00022840"/>
    </source>
</evidence>
<dbReference type="InterPro" id="IPR036921">
    <property type="entry name" value="PurM-like_N_sf"/>
</dbReference>
<comment type="subunit">
    <text evidence="8">Monomer. Part of the FGAM synthase complex composed of 1 PurL, 1 PurQ and 2 PurS subunits.</text>
</comment>
<dbReference type="GO" id="GO:0004642">
    <property type="term" value="F:phosphoribosylformylglycinamidine synthase activity"/>
    <property type="evidence" value="ECO:0007669"/>
    <property type="project" value="UniProtKB-UniRule"/>
</dbReference>
<feature type="domain" description="PurM-like C-terminal" evidence="10">
    <location>
        <begin position="821"/>
        <end position="937"/>
    </location>
</feature>
<feature type="binding site" evidence="8">
    <location>
        <position position="487"/>
    </location>
    <ligand>
        <name>Mg(2+)</name>
        <dbReference type="ChEBI" id="CHEBI:18420"/>
        <label>2</label>
    </ligand>
</feature>
<feature type="active site" description="Proton acceptor" evidence="8">
    <location>
        <position position="298"/>
    </location>
</feature>
<evidence type="ECO:0000259" key="11">
    <source>
        <dbReference type="Pfam" id="PF18072"/>
    </source>
</evidence>
<dbReference type="SUPFAM" id="SSF55326">
    <property type="entry name" value="PurM N-terminal domain-like"/>
    <property type="match status" value="2"/>
</dbReference>
<dbReference type="HAMAP" id="MF_00420">
    <property type="entry name" value="PurL_2"/>
    <property type="match status" value="1"/>
</dbReference>
<feature type="domain" description="PurM-like N-terminal" evidence="9">
    <location>
        <begin position="699"/>
        <end position="778"/>
    </location>
</feature>
<feature type="domain" description="PurM-like N-terminal" evidence="9">
    <location>
        <begin position="278"/>
        <end position="407"/>
    </location>
</feature>
<protein>
    <recommendedName>
        <fullName evidence="8">Phosphoribosylformylglycinamidine synthase subunit PurL</fullName>
        <shortName evidence="8">FGAM synthase</shortName>
        <ecNumber evidence="8">6.3.5.3</ecNumber>
    </recommendedName>
    <alternativeName>
        <fullName evidence="8">Formylglycinamide ribonucleotide amidotransferase subunit II</fullName>
        <shortName evidence="8">FGAR amidotransferase II</shortName>
        <shortName evidence="8">FGAR-AT II</shortName>
    </alternativeName>
    <alternativeName>
        <fullName evidence="8">Glutamine amidotransferase PurL</fullName>
    </alternativeName>
    <alternativeName>
        <fullName evidence="8">Phosphoribosylformylglycinamidine synthase subunit II</fullName>
    </alternativeName>
</protein>
<evidence type="ECO:0000256" key="8">
    <source>
        <dbReference type="HAMAP-Rule" id="MF_00420"/>
    </source>
</evidence>
<dbReference type="RefSeq" id="WP_014244234.1">
    <property type="nucleotide sequence ID" value="NC_016620.1"/>
</dbReference>
<comment type="subcellular location">
    <subcellularLocation>
        <location evidence="8">Cytoplasm</location>
    </subcellularLocation>
</comment>
<evidence type="ECO:0000256" key="4">
    <source>
        <dbReference type="ARBA" id="ARBA00022741"/>
    </source>
</evidence>
<keyword evidence="13" id="KW-1185">Reference proteome</keyword>
<feature type="active site" evidence="8">
    <location>
        <position position="225"/>
    </location>
</feature>
<gene>
    <name evidence="8 12" type="primary">purL</name>
    <name evidence="12" type="ordered locus">BMS_1606</name>
</gene>
<name>E1X0W3_HALMS</name>
<dbReference type="CDD" id="cd02204">
    <property type="entry name" value="PurL_repeat2"/>
    <property type="match status" value="1"/>
</dbReference>
<dbReference type="HOGENOM" id="CLU_003100_0_0_7"/>
<evidence type="ECO:0000256" key="2">
    <source>
        <dbReference type="ARBA" id="ARBA00022598"/>
    </source>
</evidence>
<keyword evidence="7 8" id="KW-0460">Magnesium</keyword>
<evidence type="ECO:0000256" key="7">
    <source>
        <dbReference type="ARBA" id="ARBA00022842"/>
    </source>
</evidence>
<comment type="catalytic activity">
    <reaction evidence="8">
        <text>N(2)-formyl-N(1)-(5-phospho-beta-D-ribosyl)glycinamide + L-glutamine + ATP + H2O = 2-formamido-N(1)-(5-O-phospho-beta-D-ribosyl)acetamidine + L-glutamate + ADP + phosphate + H(+)</text>
        <dbReference type="Rhea" id="RHEA:17129"/>
        <dbReference type="ChEBI" id="CHEBI:15377"/>
        <dbReference type="ChEBI" id="CHEBI:15378"/>
        <dbReference type="ChEBI" id="CHEBI:29985"/>
        <dbReference type="ChEBI" id="CHEBI:30616"/>
        <dbReference type="ChEBI" id="CHEBI:43474"/>
        <dbReference type="ChEBI" id="CHEBI:58359"/>
        <dbReference type="ChEBI" id="CHEBI:147286"/>
        <dbReference type="ChEBI" id="CHEBI:147287"/>
        <dbReference type="ChEBI" id="CHEBI:456216"/>
        <dbReference type="EC" id="6.3.5.3"/>
    </reaction>
</comment>
<organism evidence="12 13">
    <name type="scientific">Halobacteriovorax marinus (strain ATCC BAA-682 / DSM 15412 / SJ)</name>
    <name type="common">Bacteriovorax marinus</name>
    <dbReference type="NCBI Taxonomy" id="862908"/>
    <lineage>
        <taxon>Bacteria</taxon>
        <taxon>Pseudomonadati</taxon>
        <taxon>Bdellovibrionota</taxon>
        <taxon>Bacteriovoracia</taxon>
        <taxon>Bacteriovoracales</taxon>
        <taxon>Halobacteriovoraceae</taxon>
        <taxon>Halobacteriovorax</taxon>
    </lineage>
</organism>
<keyword evidence="2 8" id="KW-0436">Ligase</keyword>
<dbReference type="UniPathway" id="UPA00074">
    <property type="reaction ID" value="UER00128"/>
</dbReference>
<evidence type="ECO:0000259" key="9">
    <source>
        <dbReference type="Pfam" id="PF00586"/>
    </source>
</evidence>
<keyword evidence="5 8" id="KW-0658">Purine biosynthesis</keyword>
<dbReference type="GO" id="GO:0005524">
    <property type="term" value="F:ATP binding"/>
    <property type="evidence" value="ECO:0007669"/>
    <property type="project" value="UniProtKB-UniRule"/>
</dbReference>
<feature type="binding site" evidence="8">
    <location>
        <position position="774"/>
    </location>
    <ligand>
        <name>ATP</name>
        <dbReference type="ChEBI" id="CHEBI:30616"/>
    </ligand>
</feature>
<dbReference type="InterPro" id="IPR016188">
    <property type="entry name" value="PurM-like_N"/>
</dbReference>
<comment type="function">
    <text evidence="8">Part of the phosphoribosylformylglycinamidine synthase complex involved in the purines biosynthetic pathway. Catalyzes the ATP-dependent conversion of formylglycinamide ribonucleotide (FGAR) and glutamine to yield formylglycinamidine ribonucleotide (FGAM) and glutamate. The FGAM synthase complex is composed of three subunits. PurQ produces an ammonia molecule by converting glutamine to glutamate. PurL transfers the ammonia molecule to FGAR to form FGAM in an ATP-dependent manner. PurS interacts with PurQ and PurL and is thought to assist in the transfer of the ammonia molecule from PurQ to PurL.</text>
</comment>
<evidence type="ECO:0000313" key="13">
    <source>
        <dbReference type="Proteomes" id="UP000008963"/>
    </source>
</evidence>
<dbReference type="InterPro" id="IPR041609">
    <property type="entry name" value="PurL_linker"/>
</dbReference>
<dbReference type="CDD" id="cd02203">
    <property type="entry name" value="PurL_repeat1"/>
    <property type="match status" value="1"/>
</dbReference>
<evidence type="ECO:0000313" key="12">
    <source>
        <dbReference type="EMBL" id="CBW26452.1"/>
    </source>
</evidence>
<feature type="domain" description="PurM-like C-terminal" evidence="10">
    <location>
        <begin position="423"/>
        <end position="574"/>
    </location>
</feature>
<dbReference type="SUPFAM" id="SSF56042">
    <property type="entry name" value="PurM C-terminal domain-like"/>
    <property type="match status" value="2"/>
</dbReference>
<sequence length="983" mass="109242">MNSYQVVAYPKDFSSFINVEVSYDCSAISSYEINSKSVIDKDIINRILVDQVLESDMLDYTMYEFTHMLKVDFKSGVTDNTAISTIDAFKLFDIEVVSLHYSKIYFFNTSLSKDDILEKAMQVLFNPLVHDYQILTKIELLEVGIRERIELTHNQLGKVSVIDLDISDNLLHELNTKRCLALSLKELKVIRDYYIENESKRKKIGLPSFPTDVELECIAQTWSEHCKHKIFNARINFTNRKEDKTEVIDSIFSSFIKKATKEIKEENKLDWLISVFHDNAGIIRFDEKLDICFKVETHNSPSALDPYGGALTGILGVNRDILGCGLGAKPIANTNVFCLGAPGLFNRLSPDKVPRSLISPENILAGVHKGVEDGGNKSGIPTINGAMSFHDSYCGKPLIFVGSVGVMPQRIGNRDSSIKEISAGDLIYVGGGRVGKDGIHGATFSSIDLNDSSPLNAVQIGNPIIQKRLSDFLLEARDLGLIKAITDNGAGGMSSSIGEMAQLSNGADLFLDKAALKYSGLDPWEILISESQERMSFAIEKENSTKFEELALRRGVEVSHVGEFTNSGSFKIFYHDECVGHIDLDFLHEGVPKMELSAIWDEAYVDYNPFNRRKDLLSSSDSLENILKRVMSHGDIASKERWIRKYDHEVGGNSALRPLESIDNTSVNHCGIISLERLGGRAGNGLGLGVGMAQRVGKYDPYLMAQLSVDEAVRNIICHGVNPMKIALLDNFCWPNPVDDSNDLDRQRKMGALVLASKGLYDISKIYSTPLISGKDSMKNDYFGKSRDGSDLSISVLPTLLVSSIGQIELDNITDSHIPREGLDIFVIGSQKGGLLGSILEELYQIDSSLPHCDPVENRRTFQVVHQLITEGILSHCGDISQGGLLCALSEQLFLSRSGIDIEPELSLEELFNESAGRFLISVEPKHRDKLNGIINDDSLLYLGRSNKSFKIQCNQQYLDLTNIYKSWSEGVLLFNKELQYGN</sequence>
<evidence type="ECO:0000256" key="1">
    <source>
        <dbReference type="ARBA" id="ARBA00022490"/>
    </source>
</evidence>
<dbReference type="OrthoDB" id="5287068at2"/>
<dbReference type="GO" id="GO:0000287">
    <property type="term" value="F:magnesium ion binding"/>
    <property type="evidence" value="ECO:0007669"/>
    <property type="project" value="UniProtKB-UniRule"/>
</dbReference>
<feature type="binding site" evidence="8">
    <location>
        <position position="296"/>
    </location>
    <ligand>
        <name>Mg(2+)</name>
        <dbReference type="ChEBI" id="CHEBI:18420"/>
        <label>1</label>
    </ligand>
</feature>
<feature type="binding site" evidence="8">
    <location>
        <position position="294"/>
    </location>
    <ligand>
        <name>ATP</name>
        <dbReference type="ChEBI" id="CHEBI:30616"/>
    </ligand>
</feature>
<evidence type="ECO:0000256" key="3">
    <source>
        <dbReference type="ARBA" id="ARBA00022723"/>
    </source>
</evidence>
<dbReference type="Proteomes" id="UP000008963">
    <property type="component" value="Chromosome"/>
</dbReference>
<dbReference type="KEGG" id="bmx:BMS_1606"/>
<keyword evidence="4 8" id="KW-0547">Nucleotide-binding</keyword>
<dbReference type="EC" id="6.3.5.3" evidence="8"/>
<dbReference type="STRING" id="862908.BMS_1606"/>
<evidence type="ECO:0000256" key="5">
    <source>
        <dbReference type="ARBA" id="ARBA00022755"/>
    </source>
</evidence>
<dbReference type="PANTHER" id="PTHR43555:SF1">
    <property type="entry name" value="PHOSPHORIBOSYLFORMYLGLYCINAMIDINE SYNTHASE SUBUNIT PURL"/>
    <property type="match status" value="1"/>
</dbReference>
<dbReference type="EMBL" id="FQ312005">
    <property type="protein sequence ID" value="CBW26452.1"/>
    <property type="molecule type" value="Genomic_DNA"/>
</dbReference>